<dbReference type="InterPro" id="IPR003959">
    <property type="entry name" value="ATPase_AAA_core"/>
</dbReference>
<dbReference type="GO" id="GO:0016887">
    <property type="term" value="F:ATP hydrolysis activity"/>
    <property type="evidence" value="ECO:0007669"/>
    <property type="project" value="InterPro"/>
</dbReference>
<dbReference type="EMBL" id="GL349447">
    <property type="protein sequence ID" value="KNC47530.1"/>
    <property type="molecule type" value="Genomic_DNA"/>
</dbReference>
<dbReference type="PROSITE" id="PS00674">
    <property type="entry name" value="AAA"/>
    <property type="match status" value="2"/>
</dbReference>
<dbReference type="OMA" id="MESNSAM"/>
<dbReference type="InterPro" id="IPR003960">
    <property type="entry name" value="ATPase_AAA_CS"/>
</dbReference>
<accession>A0A0L0D5P7</accession>
<dbReference type="STRING" id="461836.A0A0L0D5P7"/>
<evidence type="ECO:0000256" key="4">
    <source>
        <dbReference type="SAM" id="MobiDB-lite"/>
    </source>
</evidence>
<dbReference type="GO" id="GO:0005524">
    <property type="term" value="F:ATP binding"/>
    <property type="evidence" value="ECO:0007669"/>
    <property type="project" value="UniProtKB-KW"/>
</dbReference>
<evidence type="ECO:0000313" key="7">
    <source>
        <dbReference type="Proteomes" id="UP000054408"/>
    </source>
</evidence>
<proteinExistence type="inferred from homology"/>
<feature type="domain" description="AAA+ ATPase" evidence="5">
    <location>
        <begin position="569"/>
        <end position="705"/>
    </location>
</feature>
<reference evidence="6 7" key="1">
    <citation type="submission" date="2010-05" db="EMBL/GenBank/DDBJ databases">
        <title>The Genome Sequence of Thecamonas trahens ATCC 50062.</title>
        <authorList>
            <consortium name="The Broad Institute Genome Sequencing Platform"/>
            <person name="Russ C."/>
            <person name="Cuomo C."/>
            <person name="Shea T."/>
            <person name="Young S.K."/>
            <person name="Zeng Q."/>
            <person name="Koehrsen M."/>
            <person name="Haas B."/>
            <person name="Borodovsky M."/>
            <person name="Guigo R."/>
            <person name="Alvarado L."/>
            <person name="Berlin A."/>
            <person name="Bochicchio J."/>
            <person name="Borenstein D."/>
            <person name="Chapman S."/>
            <person name="Chen Z."/>
            <person name="Freedman E."/>
            <person name="Gellesch M."/>
            <person name="Goldberg J."/>
            <person name="Griggs A."/>
            <person name="Gujja S."/>
            <person name="Heilman E."/>
            <person name="Heiman D."/>
            <person name="Hepburn T."/>
            <person name="Howarth C."/>
            <person name="Jen D."/>
            <person name="Larson L."/>
            <person name="Mehta T."/>
            <person name="Park D."/>
            <person name="Pearson M."/>
            <person name="Roberts A."/>
            <person name="Saif S."/>
            <person name="Shenoy N."/>
            <person name="Sisk P."/>
            <person name="Stolte C."/>
            <person name="Sykes S."/>
            <person name="Thomson T."/>
            <person name="Walk T."/>
            <person name="White J."/>
            <person name="Yandava C."/>
            <person name="Burger G."/>
            <person name="Gray M.W."/>
            <person name="Holland P.W.H."/>
            <person name="King N."/>
            <person name="Lang F.B.F."/>
            <person name="Roger A.J."/>
            <person name="Ruiz-Trillo I."/>
            <person name="Lander E."/>
            <person name="Nusbaum C."/>
        </authorList>
    </citation>
    <scope>NUCLEOTIDE SEQUENCE [LARGE SCALE GENOMIC DNA]</scope>
    <source>
        <strain evidence="6 7">ATCC 50062</strain>
    </source>
</reference>
<dbReference type="InterPro" id="IPR041569">
    <property type="entry name" value="AAA_lid_3"/>
</dbReference>
<dbReference type="eggNOG" id="KOG0733">
    <property type="taxonomic scope" value="Eukaryota"/>
</dbReference>
<dbReference type="PANTHER" id="PTHR23077:SF171">
    <property type="entry name" value="NUCLEAR VALOSIN-CONTAINING PROTEIN-LIKE"/>
    <property type="match status" value="1"/>
</dbReference>
<dbReference type="Pfam" id="PF00004">
    <property type="entry name" value="AAA"/>
    <property type="match status" value="2"/>
</dbReference>
<feature type="compositionally biased region" description="Low complexity" evidence="4">
    <location>
        <begin position="111"/>
        <end position="134"/>
    </location>
</feature>
<protein>
    <recommendedName>
        <fullName evidence="5">AAA+ ATPase domain-containing protein</fullName>
    </recommendedName>
</protein>
<dbReference type="InterPro" id="IPR027417">
    <property type="entry name" value="P-loop_NTPase"/>
</dbReference>
<feature type="compositionally biased region" description="Pro residues" evidence="4">
    <location>
        <begin position="75"/>
        <end position="98"/>
    </location>
</feature>
<dbReference type="SMART" id="SM00382">
    <property type="entry name" value="AAA"/>
    <property type="match status" value="2"/>
</dbReference>
<gene>
    <name evidence="6" type="ORF">AMSG_11716</name>
</gene>
<keyword evidence="2" id="KW-0547">Nucleotide-binding</keyword>
<dbReference type="FunFam" id="3.40.50.300:FF:000365">
    <property type="entry name" value="Ribosome biogenesis ATPase RIX7"/>
    <property type="match status" value="1"/>
</dbReference>
<dbReference type="InterPro" id="IPR003593">
    <property type="entry name" value="AAA+_ATPase"/>
</dbReference>
<evidence type="ECO:0000256" key="3">
    <source>
        <dbReference type="ARBA" id="ARBA00022840"/>
    </source>
</evidence>
<name>A0A0L0D5P7_THETB</name>
<keyword evidence="3" id="KW-0067">ATP-binding</keyword>
<dbReference type="GeneID" id="25569631"/>
<dbReference type="Gene3D" id="1.10.8.60">
    <property type="match status" value="2"/>
</dbReference>
<dbReference type="GO" id="GO:0003723">
    <property type="term" value="F:RNA binding"/>
    <property type="evidence" value="ECO:0007669"/>
    <property type="project" value="TreeGrafter"/>
</dbReference>
<evidence type="ECO:0000313" key="6">
    <source>
        <dbReference type="EMBL" id="KNC47530.1"/>
    </source>
</evidence>
<dbReference type="FunFam" id="3.40.50.300:FF:000149">
    <property type="entry name" value="Nuclear valosin-containing protein-like"/>
    <property type="match status" value="1"/>
</dbReference>
<keyword evidence="7" id="KW-1185">Reference proteome</keyword>
<feature type="compositionally biased region" description="Basic residues" evidence="4">
    <location>
        <begin position="145"/>
        <end position="154"/>
    </location>
</feature>
<organism evidence="6 7">
    <name type="scientific">Thecamonas trahens ATCC 50062</name>
    <dbReference type="NCBI Taxonomy" id="461836"/>
    <lineage>
        <taxon>Eukaryota</taxon>
        <taxon>Apusozoa</taxon>
        <taxon>Apusomonadida</taxon>
        <taxon>Apusomonadidae</taxon>
        <taxon>Thecamonas</taxon>
    </lineage>
</organism>
<dbReference type="Gene3D" id="3.40.50.300">
    <property type="entry name" value="P-loop containing nucleotide triphosphate hydrolases"/>
    <property type="match status" value="2"/>
</dbReference>
<dbReference type="SUPFAM" id="SSF52540">
    <property type="entry name" value="P-loop containing nucleoside triphosphate hydrolases"/>
    <property type="match status" value="2"/>
</dbReference>
<dbReference type="GO" id="GO:0042254">
    <property type="term" value="P:ribosome biogenesis"/>
    <property type="evidence" value="ECO:0007669"/>
    <property type="project" value="TreeGrafter"/>
</dbReference>
<dbReference type="OrthoDB" id="27435at2759"/>
<dbReference type="Pfam" id="PF17862">
    <property type="entry name" value="AAA_lid_3"/>
    <property type="match status" value="2"/>
</dbReference>
<dbReference type="GO" id="GO:0005634">
    <property type="term" value="C:nucleus"/>
    <property type="evidence" value="ECO:0007669"/>
    <property type="project" value="TreeGrafter"/>
</dbReference>
<evidence type="ECO:0000259" key="5">
    <source>
        <dbReference type="SMART" id="SM00382"/>
    </source>
</evidence>
<dbReference type="Proteomes" id="UP000054408">
    <property type="component" value="Unassembled WGS sequence"/>
</dbReference>
<feature type="domain" description="AAA+ ATPase" evidence="5">
    <location>
        <begin position="226"/>
        <end position="366"/>
    </location>
</feature>
<feature type="region of interest" description="Disordered" evidence="4">
    <location>
        <begin position="73"/>
        <end position="183"/>
    </location>
</feature>
<dbReference type="RefSeq" id="XP_013759560.1">
    <property type="nucleotide sequence ID" value="XM_013904106.1"/>
</dbReference>
<dbReference type="AlphaFoldDB" id="A0A0L0D5P7"/>
<dbReference type="PANTHER" id="PTHR23077">
    <property type="entry name" value="AAA-FAMILY ATPASE"/>
    <property type="match status" value="1"/>
</dbReference>
<comment type="similarity">
    <text evidence="1">Belongs to the AAA ATPase family.</text>
</comment>
<sequence>MGRSKPIADRALVPRLRKWVEMLGTPRPAYLDPAAASDYLQATFPRDYARVQRGPLRALVIRGLDVVARALDEPVPMPTDPPAPDPSSPPPAATPPPVTGLNGSMASLYRAGSASAPASPAPSAASLASGPASGESNLSAPAQPSRKRKRRKKSAAPEDEAGESGEKRARGLPGGAGDGSPASFLVEPSATFADVGGLDSAVVELRLALATAIRHPEVYAALGTGPTRGILLHGPPGSGKTLLANSLAAELGVPFLRISAPEIVTSFSGDSEAKLRQLFDAAVLNAPSIVFMDEIDAIAPARASTSRDMERRIVAQLLTSMDDLSLERTGGKPVVVIAATNRPHAIDPALRRGGRFDREIALGIPTEAARLSIIGVLTRKLTLAPDVDFPALARQTPGYVGADLATLCKEAASLAINRAFEELFLSASGGAAGNLSGVAPMDTAAPMETEAAPSSEATSSGAKTVVVVDTKARAREERMAKNKALVEALEARVEPLSEDELSSLAITMTDFEEALKVVQPSAKREGFATVPDVSWDDVGALDNVREQLNDAIVNPIRYPQLHEQMGLSHPAGVLLYGPPGCGKTLLAKAIASSSNASFISIKGPELLNKYVGESERAVRQVFQRGRASAPCVIFFDELDALCPRRDGQSNQSGQRLVNQLLTEMDGTSARGQVYIIGATNRPDIIDAAIMRPGRLEKLVYVPLPEPNDRVAILETLARKTPLEPDAVDLRAIALDSRCDGFSGADLAALVRQAATFALRECFQRMDAAAKSKLDQPSDAHEVVQVGTRHFEAAFEHVLPSVSEDVASMYDTMTLRTSRPKAQPRQ</sequence>
<evidence type="ECO:0000256" key="1">
    <source>
        <dbReference type="ARBA" id="ARBA00006914"/>
    </source>
</evidence>
<evidence type="ECO:0000256" key="2">
    <source>
        <dbReference type="ARBA" id="ARBA00022741"/>
    </source>
</evidence>
<dbReference type="InterPro" id="IPR050168">
    <property type="entry name" value="AAA_ATPase_domain"/>
</dbReference>
<dbReference type="GO" id="GO:1990275">
    <property type="term" value="F:preribosome binding"/>
    <property type="evidence" value="ECO:0007669"/>
    <property type="project" value="TreeGrafter"/>
</dbReference>